<dbReference type="AlphaFoldDB" id="A0A1G2JEK1"/>
<comment type="caution">
    <text evidence="6">The sequence shown here is derived from an EMBL/GenBank/DDBJ whole genome shotgun (WGS) entry which is preliminary data.</text>
</comment>
<name>A0A1G2JEK1_9BACT</name>
<evidence type="ECO:0000256" key="1">
    <source>
        <dbReference type="ARBA" id="ARBA00007596"/>
    </source>
</evidence>
<gene>
    <name evidence="5" type="primary">rpmG</name>
    <name evidence="6" type="ORF">A2401_03195</name>
</gene>
<dbReference type="GO" id="GO:0006412">
    <property type="term" value="P:translation"/>
    <property type="evidence" value="ECO:0007669"/>
    <property type="project" value="UniProtKB-UniRule"/>
</dbReference>
<evidence type="ECO:0000256" key="3">
    <source>
        <dbReference type="ARBA" id="ARBA00023274"/>
    </source>
</evidence>
<protein>
    <recommendedName>
        <fullName evidence="4 5">Large ribosomal subunit protein bL33</fullName>
    </recommendedName>
</protein>
<evidence type="ECO:0000256" key="2">
    <source>
        <dbReference type="ARBA" id="ARBA00022980"/>
    </source>
</evidence>
<dbReference type="GO" id="GO:0005840">
    <property type="term" value="C:ribosome"/>
    <property type="evidence" value="ECO:0007669"/>
    <property type="project" value="UniProtKB-KW"/>
</dbReference>
<keyword evidence="3 5" id="KW-0687">Ribonucleoprotein</keyword>
<dbReference type="InterPro" id="IPR011332">
    <property type="entry name" value="Ribosomal_zn-bd"/>
</dbReference>
<dbReference type="HAMAP" id="MF_00294">
    <property type="entry name" value="Ribosomal_bL33"/>
    <property type="match status" value="1"/>
</dbReference>
<dbReference type="InterPro" id="IPR038584">
    <property type="entry name" value="Ribosomal_bL33_sf"/>
</dbReference>
<evidence type="ECO:0000313" key="7">
    <source>
        <dbReference type="Proteomes" id="UP000177751"/>
    </source>
</evidence>
<organism evidence="6 7">
    <name type="scientific">Candidatus Staskawiczbacteria bacterium RIFOXYC1_FULL_38_18</name>
    <dbReference type="NCBI Taxonomy" id="1802229"/>
    <lineage>
        <taxon>Bacteria</taxon>
        <taxon>Candidatus Staskawicziibacteriota</taxon>
    </lineage>
</organism>
<accession>A0A1G2JEK1</accession>
<dbReference type="STRING" id="1802229.A2401_03195"/>
<evidence type="ECO:0000256" key="5">
    <source>
        <dbReference type="HAMAP-Rule" id="MF_00294"/>
    </source>
</evidence>
<dbReference type="EMBL" id="MHPP01000002">
    <property type="protein sequence ID" value="OGZ85482.1"/>
    <property type="molecule type" value="Genomic_DNA"/>
</dbReference>
<dbReference type="GO" id="GO:0003735">
    <property type="term" value="F:structural constituent of ribosome"/>
    <property type="evidence" value="ECO:0007669"/>
    <property type="project" value="InterPro"/>
</dbReference>
<reference evidence="6 7" key="1">
    <citation type="journal article" date="2016" name="Nat. Commun.">
        <title>Thousands of microbial genomes shed light on interconnected biogeochemical processes in an aquifer system.</title>
        <authorList>
            <person name="Anantharaman K."/>
            <person name="Brown C.T."/>
            <person name="Hug L.A."/>
            <person name="Sharon I."/>
            <person name="Castelle C.J."/>
            <person name="Probst A.J."/>
            <person name="Thomas B.C."/>
            <person name="Singh A."/>
            <person name="Wilkins M.J."/>
            <person name="Karaoz U."/>
            <person name="Brodie E.L."/>
            <person name="Williams K.H."/>
            <person name="Hubbard S.S."/>
            <person name="Banfield J.F."/>
        </authorList>
    </citation>
    <scope>NUCLEOTIDE SEQUENCE [LARGE SCALE GENOMIC DNA]</scope>
</reference>
<dbReference type="NCBIfam" id="TIGR01023">
    <property type="entry name" value="rpmG_bact"/>
    <property type="match status" value="1"/>
</dbReference>
<keyword evidence="2 5" id="KW-0689">Ribosomal protein</keyword>
<dbReference type="Pfam" id="PF00471">
    <property type="entry name" value="Ribosomal_L33"/>
    <property type="match status" value="1"/>
</dbReference>
<comment type="similarity">
    <text evidence="1 5">Belongs to the bacterial ribosomal protein bL33 family.</text>
</comment>
<dbReference type="GO" id="GO:0005737">
    <property type="term" value="C:cytoplasm"/>
    <property type="evidence" value="ECO:0007669"/>
    <property type="project" value="UniProtKB-ARBA"/>
</dbReference>
<proteinExistence type="inferred from homology"/>
<dbReference type="SUPFAM" id="SSF57829">
    <property type="entry name" value="Zn-binding ribosomal proteins"/>
    <property type="match status" value="1"/>
</dbReference>
<dbReference type="Proteomes" id="UP000177751">
    <property type="component" value="Unassembled WGS sequence"/>
</dbReference>
<sequence length="53" mass="6049">MAVKKAFTKLVCSACKTTNYFIKKTKKSAETKLELSKFCSSCHKHLAHKESKR</sequence>
<dbReference type="NCBIfam" id="NF001764">
    <property type="entry name" value="PRK00504.1"/>
    <property type="match status" value="1"/>
</dbReference>
<evidence type="ECO:0000313" key="6">
    <source>
        <dbReference type="EMBL" id="OGZ85482.1"/>
    </source>
</evidence>
<dbReference type="InterPro" id="IPR001705">
    <property type="entry name" value="Ribosomal_bL33"/>
</dbReference>
<dbReference type="Gene3D" id="2.20.28.120">
    <property type="entry name" value="Ribosomal protein L33"/>
    <property type="match status" value="1"/>
</dbReference>
<dbReference type="GO" id="GO:1990904">
    <property type="term" value="C:ribonucleoprotein complex"/>
    <property type="evidence" value="ECO:0007669"/>
    <property type="project" value="UniProtKB-KW"/>
</dbReference>
<evidence type="ECO:0000256" key="4">
    <source>
        <dbReference type="ARBA" id="ARBA00035176"/>
    </source>
</evidence>